<gene>
    <name evidence="8" type="primary">glf</name>
    <name evidence="8" type="ORF">ABEG17_00385</name>
</gene>
<dbReference type="EMBL" id="CP157483">
    <property type="protein sequence ID" value="XBO43823.1"/>
    <property type="molecule type" value="Genomic_DNA"/>
</dbReference>
<feature type="domain" description="UDP-galactopyranose mutase C-terminal" evidence="7">
    <location>
        <begin position="149"/>
        <end position="360"/>
    </location>
</feature>
<dbReference type="SUPFAM" id="SSF51971">
    <property type="entry name" value="Nucleotide-binding domain"/>
    <property type="match status" value="1"/>
</dbReference>
<dbReference type="EC" id="5.4.99.9" evidence="8"/>
<dbReference type="GO" id="GO:0050660">
    <property type="term" value="F:flavin adenine dinucleotide binding"/>
    <property type="evidence" value="ECO:0007669"/>
    <property type="project" value="TreeGrafter"/>
</dbReference>
<dbReference type="FunFam" id="3.40.50.720:FF:000397">
    <property type="entry name" value="UDP-galactopyranose mutase"/>
    <property type="match status" value="1"/>
</dbReference>
<dbReference type="GO" id="GO:0005829">
    <property type="term" value="C:cytosol"/>
    <property type="evidence" value="ECO:0007669"/>
    <property type="project" value="TreeGrafter"/>
</dbReference>
<dbReference type="RefSeq" id="WP_406831267.1">
    <property type="nucleotide sequence ID" value="NZ_CP157483.1"/>
</dbReference>
<evidence type="ECO:0000256" key="3">
    <source>
        <dbReference type="ARBA" id="ARBA00022630"/>
    </source>
</evidence>
<reference evidence="8" key="1">
    <citation type="submission" date="2024-05" db="EMBL/GenBank/DDBJ databases">
        <authorList>
            <person name="Kim S."/>
            <person name="Heo J."/>
            <person name="Choi H."/>
            <person name="Choi Y."/>
            <person name="Kwon S.-W."/>
            <person name="Kim Y."/>
        </authorList>
    </citation>
    <scope>NUCLEOTIDE SEQUENCE</scope>
    <source>
        <strain evidence="8">KACC 23699</strain>
    </source>
</reference>
<evidence type="ECO:0000259" key="7">
    <source>
        <dbReference type="Pfam" id="PF03275"/>
    </source>
</evidence>
<dbReference type="Pfam" id="PF13450">
    <property type="entry name" value="NAD_binding_8"/>
    <property type="match status" value="1"/>
</dbReference>
<evidence type="ECO:0000256" key="5">
    <source>
        <dbReference type="ARBA" id="ARBA00023235"/>
    </source>
</evidence>
<dbReference type="PANTHER" id="PTHR21197:SF0">
    <property type="entry name" value="UDP-GALACTOPYRANOSE MUTASE"/>
    <property type="match status" value="1"/>
</dbReference>
<comment type="similarity">
    <text evidence="2">Belongs to the UDP-galactopyranose/dTDP-fucopyranose mutase family.</text>
</comment>
<dbReference type="Gene3D" id="3.40.50.720">
    <property type="entry name" value="NAD(P)-binding Rossmann-like Domain"/>
    <property type="match status" value="3"/>
</dbReference>
<name>A0AAU7JU63_9MICO</name>
<evidence type="ECO:0000313" key="8">
    <source>
        <dbReference type="EMBL" id="XBO43823.1"/>
    </source>
</evidence>
<evidence type="ECO:0000256" key="6">
    <source>
        <dbReference type="SAM" id="MobiDB-lite"/>
    </source>
</evidence>
<comment type="cofactor">
    <cofactor evidence="1">
        <name>FAD</name>
        <dbReference type="ChEBI" id="CHEBI:57692"/>
    </cofactor>
</comment>
<evidence type="ECO:0000256" key="2">
    <source>
        <dbReference type="ARBA" id="ARBA00009321"/>
    </source>
</evidence>
<dbReference type="SUPFAM" id="SSF54373">
    <property type="entry name" value="FAD-linked reductases, C-terminal domain"/>
    <property type="match status" value="1"/>
</dbReference>
<dbReference type="Pfam" id="PF03275">
    <property type="entry name" value="GLF"/>
    <property type="match status" value="1"/>
</dbReference>
<proteinExistence type="inferred from homology"/>
<dbReference type="NCBIfam" id="TIGR00031">
    <property type="entry name" value="UDP-GALP_mutase"/>
    <property type="match status" value="1"/>
</dbReference>
<dbReference type="GO" id="GO:0008767">
    <property type="term" value="F:UDP-galactopyranose mutase activity"/>
    <property type="evidence" value="ECO:0007669"/>
    <property type="project" value="UniProtKB-EC"/>
</dbReference>
<keyword evidence="5 8" id="KW-0413">Isomerase</keyword>
<protein>
    <submittedName>
        <fullName evidence="8">UDP-galactopyranose mutase</fullName>
        <ecNumber evidence="8">5.4.99.9</ecNumber>
    </submittedName>
</protein>
<sequence>MRADLVVVGAGLFGLTVAEQAAERGLDVAVVDRRDHPGGNAWSETDPDTGIEVHRYGAHLFHTSNERVWDYVNRFTAFTSYQHRVWTVHAGEVYPLPINLGTLNQFFRSNLGPAAARELVAEQAAELDAEPQNLEEKAISLIGRPLYEAFIRDYTAKQWQTDPKDLPAEVISRLPVRYTYDNRYFNDTYEGLPVDGYAAWLSRMADHPRISVHLETDFLQTGHDLSRDAVRGQVPVVYTGPVDRYFGDAHGALGWRTLDFEREVLPTGDFQGAPVMNYADSDVDFTRILEFRHFHPERDYREDKTVIVRERSRSAGPGDEPYYPVNTPEDRARLLAYRELVEQERELGIAFGGRLGTYQYLDMHMAIASALRLVDDLDGLLNGAAASRGSDVAPAPVPGSARMGASA</sequence>
<dbReference type="InterPro" id="IPR004379">
    <property type="entry name" value="UDP-GALP_mutase"/>
</dbReference>
<organism evidence="8">
    <name type="scientific">Pedococcus sp. KACC 23699</name>
    <dbReference type="NCBI Taxonomy" id="3149228"/>
    <lineage>
        <taxon>Bacteria</taxon>
        <taxon>Bacillati</taxon>
        <taxon>Actinomycetota</taxon>
        <taxon>Actinomycetes</taxon>
        <taxon>Micrococcales</taxon>
        <taxon>Intrasporangiaceae</taxon>
        <taxon>Pedococcus</taxon>
    </lineage>
</organism>
<dbReference type="AlphaFoldDB" id="A0AAU7JU63"/>
<evidence type="ECO:0000256" key="4">
    <source>
        <dbReference type="ARBA" id="ARBA00022827"/>
    </source>
</evidence>
<dbReference type="InterPro" id="IPR015899">
    <property type="entry name" value="UDP-GalPyranose_mutase_C"/>
</dbReference>
<keyword evidence="3" id="KW-0285">Flavoprotein</keyword>
<accession>A0AAU7JU63</accession>
<keyword evidence="4" id="KW-0274">FAD</keyword>
<evidence type="ECO:0000256" key="1">
    <source>
        <dbReference type="ARBA" id="ARBA00001974"/>
    </source>
</evidence>
<feature type="region of interest" description="Disordered" evidence="6">
    <location>
        <begin position="388"/>
        <end position="407"/>
    </location>
</feature>
<dbReference type="PANTHER" id="PTHR21197">
    <property type="entry name" value="UDP-GALACTOPYRANOSE MUTASE"/>
    <property type="match status" value="1"/>
</dbReference>